<feature type="domain" description="HTTM-like" evidence="7">
    <location>
        <begin position="27"/>
        <end position="320"/>
    </location>
</feature>
<keyword evidence="5" id="KW-0175">Coiled coil</keyword>
<evidence type="ECO:0000313" key="9">
    <source>
        <dbReference type="Proteomes" id="UP001430306"/>
    </source>
</evidence>
<dbReference type="PANTHER" id="PTHR39535">
    <property type="entry name" value="SPORULATION-DELAYING PROTEIN SDPB"/>
    <property type="match status" value="1"/>
</dbReference>
<evidence type="ECO:0000256" key="2">
    <source>
        <dbReference type="ARBA" id="ARBA00022692"/>
    </source>
</evidence>
<name>A0ABS8NBE9_9BACT</name>
<protein>
    <recommendedName>
        <fullName evidence="7">HTTM-like domain-containing protein</fullName>
    </recommendedName>
</protein>
<dbReference type="PANTHER" id="PTHR39535:SF2">
    <property type="entry name" value="HTTM DOMAIN-CONTAINING PROTEIN"/>
    <property type="match status" value="1"/>
</dbReference>
<feature type="transmembrane region" description="Helical" evidence="6">
    <location>
        <begin position="98"/>
        <end position="118"/>
    </location>
</feature>
<dbReference type="SMART" id="SM00752">
    <property type="entry name" value="HTTM"/>
    <property type="match status" value="1"/>
</dbReference>
<keyword evidence="9" id="KW-1185">Reference proteome</keyword>
<dbReference type="InterPro" id="IPR052964">
    <property type="entry name" value="Sporulation_signal_mat"/>
</dbReference>
<proteinExistence type="predicted"/>
<dbReference type="InterPro" id="IPR011020">
    <property type="entry name" value="HTTM-like"/>
</dbReference>
<keyword evidence="3 6" id="KW-1133">Transmembrane helix</keyword>
<comment type="subcellular location">
    <subcellularLocation>
        <location evidence="1">Endomembrane system</location>
        <topology evidence="1">Multi-pass membrane protein</topology>
    </subcellularLocation>
</comment>
<dbReference type="EMBL" id="JAJKFW010000003">
    <property type="protein sequence ID" value="MCC9640734.1"/>
    <property type="molecule type" value="Genomic_DNA"/>
</dbReference>
<organism evidence="8 9">
    <name type="scientific">Rhodopirellula halodulae</name>
    <dbReference type="NCBI Taxonomy" id="2894198"/>
    <lineage>
        <taxon>Bacteria</taxon>
        <taxon>Pseudomonadati</taxon>
        <taxon>Planctomycetota</taxon>
        <taxon>Planctomycetia</taxon>
        <taxon>Pirellulales</taxon>
        <taxon>Pirellulaceae</taxon>
        <taxon>Rhodopirellula</taxon>
    </lineage>
</organism>
<evidence type="ECO:0000256" key="1">
    <source>
        <dbReference type="ARBA" id="ARBA00004127"/>
    </source>
</evidence>
<reference evidence="8" key="1">
    <citation type="submission" date="2021-11" db="EMBL/GenBank/DDBJ databases">
        <title>Genome sequence.</title>
        <authorList>
            <person name="Sun Q."/>
        </authorList>
    </citation>
    <scope>NUCLEOTIDE SEQUENCE</scope>
    <source>
        <strain evidence="8">JC740</strain>
    </source>
</reference>
<feature type="transmembrane region" description="Helical" evidence="6">
    <location>
        <begin position="256"/>
        <end position="276"/>
    </location>
</feature>
<evidence type="ECO:0000256" key="5">
    <source>
        <dbReference type="SAM" id="Coils"/>
    </source>
</evidence>
<gene>
    <name evidence="8" type="ORF">LOC71_00490</name>
</gene>
<keyword evidence="4 6" id="KW-0472">Membrane</keyword>
<evidence type="ECO:0000313" key="8">
    <source>
        <dbReference type="EMBL" id="MCC9640734.1"/>
    </source>
</evidence>
<evidence type="ECO:0000259" key="7">
    <source>
        <dbReference type="SMART" id="SM00752"/>
    </source>
</evidence>
<evidence type="ECO:0000256" key="6">
    <source>
        <dbReference type="SAM" id="Phobius"/>
    </source>
</evidence>
<dbReference type="Proteomes" id="UP001430306">
    <property type="component" value="Unassembled WGS sequence"/>
</dbReference>
<sequence length="426" mass="47629">MSDQASMTGSLKQYGATWIDAWDRFWFTPRHIDTLAVLRILTGAMLVYSHLVLASDFSSFIGTEAWIDNETSARLHDGTLGEATAAWSYLWLVDSPTLLWLNHAVTILVSIAFTIGFLTRITGPLAWFLQLMVIHRLLGSLFGLDQILTYCTMYLAFAPSGAALSVDAKLRDRFSGNGRATVTGWKAWLFPADRKTFSANIATRLLQIHLCVIYLFGGIAKARGDLWWDGTALWFAVANYEYQSLDVTFLGRFPRVFTALTHVTMFWEIFYCALVWPKLTRGLTLAMAVAVHGGIALFMGMMTFGTMMIVANGIFLSPEWIRRRRLGNEAIDESDEAALSGVLTGMSGGSAGQHAVSADLQHRLQEIEAAERGIQKRYAKLKRREAKNDERKQRLIDAREKIKQKLIEGNLSAGDSVLRNDDLEVD</sequence>
<feature type="coiled-coil region" evidence="5">
    <location>
        <begin position="364"/>
        <end position="401"/>
    </location>
</feature>
<comment type="caution">
    <text evidence="8">The sequence shown here is derived from an EMBL/GenBank/DDBJ whole genome shotgun (WGS) entry which is preliminary data.</text>
</comment>
<evidence type="ECO:0000256" key="4">
    <source>
        <dbReference type="ARBA" id="ARBA00023136"/>
    </source>
</evidence>
<evidence type="ECO:0000256" key="3">
    <source>
        <dbReference type="ARBA" id="ARBA00022989"/>
    </source>
</evidence>
<feature type="transmembrane region" description="Helical" evidence="6">
    <location>
        <begin position="282"/>
        <end position="315"/>
    </location>
</feature>
<accession>A0ABS8NBE9</accession>
<keyword evidence="2 6" id="KW-0812">Transmembrane</keyword>
<feature type="transmembrane region" description="Helical" evidence="6">
    <location>
        <begin position="34"/>
        <end position="53"/>
    </location>
</feature>